<evidence type="ECO:0000313" key="1">
    <source>
        <dbReference type="EMBL" id="GBP91638.1"/>
    </source>
</evidence>
<dbReference type="Proteomes" id="UP000299102">
    <property type="component" value="Unassembled WGS sequence"/>
</dbReference>
<dbReference type="AlphaFoldDB" id="A0A4C1ZVC5"/>
<proteinExistence type="predicted"/>
<accession>A0A4C1ZVC5</accession>
<comment type="caution">
    <text evidence="1">The sequence shown here is derived from an EMBL/GenBank/DDBJ whole genome shotgun (WGS) entry which is preliminary data.</text>
</comment>
<dbReference type="OrthoDB" id="10596458at2759"/>
<dbReference type="EMBL" id="BGZK01002190">
    <property type="protein sequence ID" value="GBP91638.1"/>
    <property type="molecule type" value="Genomic_DNA"/>
</dbReference>
<evidence type="ECO:0000313" key="2">
    <source>
        <dbReference type="Proteomes" id="UP000299102"/>
    </source>
</evidence>
<sequence length="109" mass="12648">MKKKQIQFCIHRNSRQSYFILTPHYTHRNLRYGGDNRNRNIALESTIESRVHTYDAGATRAARVREQNRYPLTAELLGDCGGNFYRMRDVARVQIPRPPAAAPRAANYQ</sequence>
<name>A0A4C1ZVC5_EUMVA</name>
<gene>
    <name evidence="1" type="ORF">EVAR_65536_1</name>
</gene>
<reference evidence="1 2" key="1">
    <citation type="journal article" date="2019" name="Commun. Biol.">
        <title>The bagworm genome reveals a unique fibroin gene that provides high tensile strength.</title>
        <authorList>
            <person name="Kono N."/>
            <person name="Nakamura H."/>
            <person name="Ohtoshi R."/>
            <person name="Tomita M."/>
            <person name="Numata K."/>
            <person name="Arakawa K."/>
        </authorList>
    </citation>
    <scope>NUCLEOTIDE SEQUENCE [LARGE SCALE GENOMIC DNA]</scope>
</reference>
<keyword evidence="2" id="KW-1185">Reference proteome</keyword>
<organism evidence="1 2">
    <name type="scientific">Eumeta variegata</name>
    <name type="common">Bagworm moth</name>
    <name type="synonym">Eumeta japonica</name>
    <dbReference type="NCBI Taxonomy" id="151549"/>
    <lineage>
        <taxon>Eukaryota</taxon>
        <taxon>Metazoa</taxon>
        <taxon>Ecdysozoa</taxon>
        <taxon>Arthropoda</taxon>
        <taxon>Hexapoda</taxon>
        <taxon>Insecta</taxon>
        <taxon>Pterygota</taxon>
        <taxon>Neoptera</taxon>
        <taxon>Endopterygota</taxon>
        <taxon>Lepidoptera</taxon>
        <taxon>Glossata</taxon>
        <taxon>Ditrysia</taxon>
        <taxon>Tineoidea</taxon>
        <taxon>Psychidae</taxon>
        <taxon>Oiketicinae</taxon>
        <taxon>Eumeta</taxon>
    </lineage>
</organism>
<protein>
    <submittedName>
        <fullName evidence="1">Uncharacterized protein</fullName>
    </submittedName>
</protein>